<dbReference type="InterPro" id="IPR008271">
    <property type="entry name" value="Ser/Thr_kinase_AS"/>
</dbReference>
<dbReference type="InterPro" id="IPR017441">
    <property type="entry name" value="Protein_kinase_ATP_BS"/>
</dbReference>
<evidence type="ECO:0000256" key="1">
    <source>
        <dbReference type="ARBA" id="ARBA00012513"/>
    </source>
</evidence>
<keyword evidence="3" id="KW-0808">Transferase</keyword>
<keyword evidence="13" id="KW-1185">Reference proteome</keyword>
<name>A0ABM3XA47_ERIEU</name>
<keyword evidence="2 10" id="KW-0723">Serine/threonine-protein kinase</keyword>
<dbReference type="PROSITE" id="PS00108">
    <property type="entry name" value="PROTEIN_KINASE_ST"/>
    <property type="match status" value="1"/>
</dbReference>
<dbReference type="InterPro" id="IPR000719">
    <property type="entry name" value="Prot_kinase_dom"/>
</dbReference>
<dbReference type="PROSITE" id="PS00107">
    <property type="entry name" value="PROTEIN_KINASE_ATP"/>
    <property type="match status" value="1"/>
</dbReference>
<comment type="similarity">
    <text evidence="10">Belongs to the protein kinase superfamily.</text>
</comment>
<dbReference type="EC" id="2.7.11.1" evidence="1"/>
<dbReference type="RefSeq" id="XP_060045698.1">
    <property type="nucleotide sequence ID" value="XM_060189715.1"/>
</dbReference>
<dbReference type="PANTHER" id="PTHR24356">
    <property type="entry name" value="SERINE/THREONINE-PROTEIN KINASE"/>
    <property type="match status" value="1"/>
</dbReference>
<evidence type="ECO:0000256" key="3">
    <source>
        <dbReference type="ARBA" id="ARBA00022679"/>
    </source>
</evidence>
<sequence>MAMTGSTPCSSMSNHTKERVTMTKVTLENFYSNLIVQHEEREMRQKKLEKVMEEEGLKDEEKRLRRSAHARKETEFLRLKRTRLGLEDFESLKVIGRGAFGEVRLVQKKDTGHVYAMKILRKADMLEKEQVGHIRAERDILVEADSLWVVKMFYSFQDKLNLYLIMEFLPGGDMMTLLMKKDTLTEEETQFYIAETVLAIDSIHQLGFIHRDIKPDNLLLDSKGHVKLSDFGLCTGLKKAHRTEFYRNLNHSLPSDFTFQNMNSKRKAETWKRNRRQLRNSMKSKQHLAIVCDSKQVLSLGSEVTNCCKSLKVNYRVQESYMTRLVSSLPVSTMSGDPDHSSPSHFENNTGQNHHQEEIINKLALKLRNIGDSIDHENLQQEDRDAFAHFVIFSFGGVHVLLRFLWNDHLM</sequence>
<evidence type="ECO:0000259" key="12">
    <source>
        <dbReference type="PROSITE" id="PS50011"/>
    </source>
</evidence>
<comment type="catalytic activity">
    <reaction evidence="7">
        <text>L-threonyl-[protein] + ATP = O-phospho-L-threonyl-[protein] + ADP + H(+)</text>
        <dbReference type="Rhea" id="RHEA:46608"/>
        <dbReference type="Rhea" id="RHEA-COMP:11060"/>
        <dbReference type="Rhea" id="RHEA-COMP:11605"/>
        <dbReference type="ChEBI" id="CHEBI:15378"/>
        <dbReference type="ChEBI" id="CHEBI:30013"/>
        <dbReference type="ChEBI" id="CHEBI:30616"/>
        <dbReference type="ChEBI" id="CHEBI:61977"/>
        <dbReference type="ChEBI" id="CHEBI:456216"/>
        <dbReference type="EC" id="2.7.11.1"/>
    </reaction>
</comment>
<feature type="region of interest" description="Disordered" evidence="11">
    <location>
        <begin position="332"/>
        <end position="353"/>
    </location>
</feature>
<protein>
    <recommendedName>
        <fullName evidence="1">non-specific serine/threonine protein kinase</fullName>
        <ecNumber evidence="1">2.7.11.1</ecNumber>
    </recommendedName>
</protein>
<dbReference type="Proteomes" id="UP001652624">
    <property type="component" value="Chromosome 4"/>
</dbReference>
<accession>A0ABM3XA47</accession>
<evidence type="ECO:0000256" key="7">
    <source>
        <dbReference type="ARBA" id="ARBA00047899"/>
    </source>
</evidence>
<feature type="domain" description="Protein kinase" evidence="12">
    <location>
        <begin position="89"/>
        <end position="411"/>
    </location>
</feature>
<evidence type="ECO:0000256" key="2">
    <source>
        <dbReference type="ARBA" id="ARBA00022527"/>
    </source>
</evidence>
<proteinExistence type="inferred from homology"/>
<reference evidence="14" key="1">
    <citation type="submission" date="2025-08" db="UniProtKB">
        <authorList>
            <consortium name="RefSeq"/>
        </authorList>
    </citation>
    <scope>IDENTIFICATION</scope>
</reference>
<evidence type="ECO:0000256" key="11">
    <source>
        <dbReference type="SAM" id="MobiDB-lite"/>
    </source>
</evidence>
<dbReference type="SUPFAM" id="SSF56112">
    <property type="entry name" value="Protein kinase-like (PK-like)"/>
    <property type="match status" value="1"/>
</dbReference>
<keyword evidence="6 9" id="KW-0067">ATP-binding</keyword>
<dbReference type="PANTHER" id="PTHR24356:SF221">
    <property type="entry name" value="SERINE_THREONINE-PROTEIN KINASE 38"/>
    <property type="match status" value="1"/>
</dbReference>
<evidence type="ECO:0000256" key="6">
    <source>
        <dbReference type="ARBA" id="ARBA00022840"/>
    </source>
</evidence>
<keyword evidence="4 9" id="KW-0547">Nucleotide-binding</keyword>
<dbReference type="PROSITE" id="PS50011">
    <property type="entry name" value="PROTEIN_KINASE_DOM"/>
    <property type="match status" value="1"/>
</dbReference>
<evidence type="ECO:0000313" key="13">
    <source>
        <dbReference type="Proteomes" id="UP001652624"/>
    </source>
</evidence>
<dbReference type="SMART" id="SM00220">
    <property type="entry name" value="S_TKc"/>
    <property type="match status" value="1"/>
</dbReference>
<evidence type="ECO:0000256" key="9">
    <source>
        <dbReference type="PROSITE-ProRule" id="PRU10141"/>
    </source>
</evidence>
<dbReference type="Gene3D" id="3.30.200.20">
    <property type="entry name" value="Phosphorylase Kinase, domain 1"/>
    <property type="match status" value="1"/>
</dbReference>
<evidence type="ECO:0000256" key="8">
    <source>
        <dbReference type="ARBA" id="ARBA00048679"/>
    </source>
</evidence>
<evidence type="ECO:0000256" key="5">
    <source>
        <dbReference type="ARBA" id="ARBA00022777"/>
    </source>
</evidence>
<dbReference type="InterPro" id="IPR029186">
    <property type="entry name" value="PXT1"/>
</dbReference>
<dbReference type="GO" id="GO:0016301">
    <property type="term" value="F:kinase activity"/>
    <property type="evidence" value="ECO:0007669"/>
    <property type="project" value="UniProtKB-KW"/>
</dbReference>
<dbReference type="Gene3D" id="1.10.510.10">
    <property type="entry name" value="Transferase(Phosphotransferase) domain 1"/>
    <property type="match status" value="1"/>
</dbReference>
<dbReference type="InterPro" id="IPR050236">
    <property type="entry name" value="Ser_Thr_kinase_AGC"/>
</dbReference>
<evidence type="ECO:0000256" key="4">
    <source>
        <dbReference type="ARBA" id="ARBA00022741"/>
    </source>
</evidence>
<dbReference type="Pfam" id="PF00069">
    <property type="entry name" value="Pkinase"/>
    <property type="match status" value="1"/>
</dbReference>
<organism evidence="13 14">
    <name type="scientific">Erinaceus europaeus</name>
    <name type="common">Western European hedgehog</name>
    <dbReference type="NCBI Taxonomy" id="9365"/>
    <lineage>
        <taxon>Eukaryota</taxon>
        <taxon>Metazoa</taxon>
        <taxon>Chordata</taxon>
        <taxon>Craniata</taxon>
        <taxon>Vertebrata</taxon>
        <taxon>Euteleostomi</taxon>
        <taxon>Mammalia</taxon>
        <taxon>Eutheria</taxon>
        <taxon>Laurasiatheria</taxon>
        <taxon>Eulipotyphla</taxon>
        <taxon>Erinaceidae</taxon>
        <taxon>Erinaceinae</taxon>
        <taxon>Erinaceus</taxon>
    </lineage>
</organism>
<comment type="catalytic activity">
    <reaction evidence="8">
        <text>L-seryl-[protein] + ATP = O-phospho-L-seryl-[protein] + ADP + H(+)</text>
        <dbReference type="Rhea" id="RHEA:17989"/>
        <dbReference type="Rhea" id="RHEA-COMP:9863"/>
        <dbReference type="Rhea" id="RHEA-COMP:11604"/>
        <dbReference type="ChEBI" id="CHEBI:15378"/>
        <dbReference type="ChEBI" id="CHEBI:29999"/>
        <dbReference type="ChEBI" id="CHEBI:30616"/>
        <dbReference type="ChEBI" id="CHEBI:83421"/>
        <dbReference type="ChEBI" id="CHEBI:456216"/>
        <dbReference type="EC" id="2.7.11.1"/>
    </reaction>
</comment>
<evidence type="ECO:0000313" key="14">
    <source>
        <dbReference type="RefSeq" id="XP_060045698.1"/>
    </source>
</evidence>
<dbReference type="Pfam" id="PF15214">
    <property type="entry name" value="PXT1"/>
    <property type="match status" value="1"/>
</dbReference>
<dbReference type="InterPro" id="IPR011009">
    <property type="entry name" value="Kinase-like_dom_sf"/>
</dbReference>
<keyword evidence="5 14" id="KW-0418">Kinase</keyword>
<feature type="compositionally biased region" description="Polar residues" evidence="11">
    <location>
        <begin position="343"/>
        <end position="353"/>
    </location>
</feature>
<gene>
    <name evidence="14" type="primary">STK38</name>
</gene>
<dbReference type="GeneID" id="103123578"/>
<evidence type="ECO:0000256" key="10">
    <source>
        <dbReference type="RuleBase" id="RU000304"/>
    </source>
</evidence>
<feature type="binding site" evidence="9">
    <location>
        <position position="118"/>
    </location>
    <ligand>
        <name>ATP</name>
        <dbReference type="ChEBI" id="CHEBI:30616"/>
    </ligand>
</feature>